<accession>W2URP8</accession>
<comment type="caution">
    <text evidence="1">The sequence shown here is derived from an EMBL/GenBank/DDBJ whole genome shotgun (WGS) entry which is preliminary data.</text>
</comment>
<dbReference type="EMBL" id="AYXY01000001">
    <property type="protein sequence ID" value="ETN96825.1"/>
    <property type="molecule type" value="Genomic_DNA"/>
</dbReference>
<name>W2URP8_9FLAO</name>
<dbReference type="PATRIC" id="fig|1286632.3.peg.251"/>
<proteinExistence type="predicted"/>
<organism evidence="1 2">
    <name type="scientific">Zhouia amylolytica AD3</name>
    <dbReference type="NCBI Taxonomy" id="1286632"/>
    <lineage>
        <taxon>Bacteria</taxon>
        <taxon>Pseudomonadati</taxon>
        <taxon>Bacteroidota</taxon>
        <taxon>Flavobacteriia</taxon>
        <taxon>Flavobacteriales</taxon>
        <taxon>Flavobacteriaceae</taxon>
        <taxon>Zhouia</taxon>
    </lineage>
</organism>
<reference evidence="2" key="1">
    <citation type="submission" date="2013-11" db="EMBL/GenBank/DDBJ databases">
        <title>Draft genome sequence from a member of Zhouia, isolated tidal flat.</title>
        <authorList>
            <person name="Jin H."/>
            <person name="Jeon C.O."/>
        </authorList>
    </citation>
    <scope>NUCLEOTIDE SEQUENCE [LARGE SCALE GENOMIC DNA]</scope>
    <source>
        <strain evidence="2">AD3</strain>
    </source>
</reference>
<dbReference type="eggNOG" id="COG2373">
    <property type="taxonomic scope" value="Bacteria"/>
</dbReference>
<evidence type="ECO:0000313" key="1">
    <source>
        <dbReference type="EMBL" id="ETN96825.1"/>
    </source>
</evidence>
<keyword evidence="2" id="KW-1185">Reference proteome</keyword>
<sequence>MVQFIASGTLKDSLFISFPTTNFPQGITEVTLFNKDAKPLAERLVYVNIGDGLQIKVTGLESSYPVRGKVNLKIKTSDKAGNPIPAQIAISVFDKMYKHKDGKNILTHYFLSSQLRGRIYNPDFYFNPSNKNRLRALDLLLLTQGWRRYIWDEVSLSEKQQSTAAISPQIKGRLRPIRKSKNSRHQKMLMLFNSNNSNKQMVLLDESGNFQLHEPYFTLGRRLYLKHFPSEKDEYEIAISDPFKEIKITINNKESIYPLIEELTDNITTEVIEPWETGKTIALDEVQIQTKKVRVFRDKYLGQLDSIAKIGFLNTDYIGACGYLNCTACGGGTKPIEGKDYPMLVGDDIPKKHPRIVGIPGREIVHVTYRNKRFTEEELLKKFNLTKIKGYYGKREFYQPNYEIESDPFPDIRNTLFWSPSIITNMDGEAEVSFYCSDINTAFIGIIEGLGEDGILGRTELDFLVNSK</sequence>
<evidence type="ECO:0000313" key="2">
    <source>
        <dbReference type="Proteomes" id="UP000018850"/>
    </source>
</evidence>
<reference evidence="1 2" key="2">
    <citation type="journal article" date="2016" name="Genome Announc.">
        <title>Draft Genome Sequence of Zhouia amylolytica AD3, Isolated from Tidal Flat Sediment.</title>
        <authorList>
            <person name="Jia B."/>
            <person name="Jin H.M."/>
            <person name="Lee H.J."/>
            <person name="Jeon C.O."/>
        </authorList>
    </citation>
    <scope>NUCLEOTIDE SEQUENCE [LARGE SCALE GENOMIC DNA]</scope>
    <source>
        <strain evidence="1 2">AD3</strain>
    </source>
</reference>
<dbReference type="AlphaFoldDB" id="W2URP8"/>
<gene>
    <name evidence="1" type="ORF">P278_02510</name>
</gene>
<protein>
    <submittedName>
        <fullName evidence="1">Uncharacterized protein</fullName>
    </submittedName>
</protein>
<dbReference type="Proteomes" id="UP000018850">
    <property type="component" value="Unassembled WGS sequence"/>
</dbReference>